<dbReference type="GO" id="GO:0031347">
    <property type="term" value="P:regulation of defense response"/>
    <property type="evidence" value="ECO:0007669"/>
    <property type="project" value="UniProtKB-UniRule"/>
</dbReference>
<dbReference type="EnsemblPlants" id="Kaladp0088s0039.1.v1.1">
    <property type="protein sequence ID" value="Kaladp0088s0039.1.v1.1"/>
    <property type="gene ID" value="Kaladp0088s0039.v1.1"/>
</dbReference>
<sequence>MPSSPAAVELDFLGVDRGKTISASSSKSQLRRLFDRQRSFRGVQQAITKINPELLKLSMAGGLCPPDSKPDGESLGGKKSMSVPSSPTALPVYNPVPSRSVEAAPLTIFYNGTVSVYDLPQDKAETILKFVEDGWFNKAAATEEPISNCSSNNGQWMAHQTHRRMMQRNVSLQRFLEKRKERLTATPAQTGDDKSLKQKEDTPLYHVNLNAN</sequence>
<dbReference type="InterPro" id="IPR040390">
    <property type="entry name" value="TIFY/JAZ"/>
</dbReference>
<evidence type="ECO:0000256" key="2">
    <source>
        <dbReference type="RuleBase" id="RU369065"/>
    </source>
</evidence>
<feature type="region of interest" description="Disordered" evidence="3">
    <location>
        <begin position="182"/>
        <end position="212"/>
    </location>
</feature>
<dbReference type="PROSITE" id="PS51320">
    <property type="entry name" value="TIFY"/>
    <property type="match status" value="1"/>
</dbReference>
<comment type="subcellular location">
    <subcellularLocation>
        <location evidence="2">Nucleus</location>
    </subcellularLocation>
</comment>
<evidence type="ECO:0000313" key="5">
    <source>
        <dbReference type="EnsemblPlants" id="Kaladp0088s0039.1.v1.1"/>
    </source>
</evidence>
<dbReference type="PANTHER" id="PTHR33077:SF5">
    <property type="entry name" value="PROTEIN TIFY 9"/>
    <property type="match status" value="1"/>
</dbReference>
<dbReference type="Pfam" id="PF06200">
    <property type="entry name" value="tify"/>
    <property type="match status" value="1"/>
</dbReference>
<comment type="similarity">
    <text evidence="1 2">Belongs to the TIFY/JAZ family.</text>
</comment>
<dbReference type="GO" id="GO:2000022">
    <property type="term" value="P:regulation of jasmonic acid mediated signaling pathway"/>
    <property type="evidence" value="ECO:0007669"/>
    <property type="project" value="UniProtKB-UniRule"/>
</dbReference>
<dbReference type="Proteomes" id="UP000594263">
    <property type="component" value="Unplaced"/>
</dbReference>
<comment type="domain">
    <text evidence="2">The jas domain is required for interaction with COI1.</text>
</comment>
<dbReference type="InterPro" id="IPR018467">
    <property type="entry name" value="CCT_CS"/>
</dbReference>
<dbReference type="PANTHER" id="PTHR33077">
    <property type="entry name" value="PROTEIN TIFY 4A-RELATED-RELATED"/>
    <property type="match status" value="1"/>
</dbReference>
<evidence type="ECO:0000256" key="3">
    <source>
        <dbReference type="SAM" id="MobiDB-lite"/>
    </source>
</evidence>
<dbReference type="GO" id="GO:0005634">
    <property type="term" value="C:nucleus"/>
    <property type="evidence" value="ECO:0007669"/>
    <property type="project" value="UniProtKB-SubCell"/>
</dbReference>
<dbReference type="InterPro" id="IPR010399">
    <property type="entry name" value="Tify_dom"/>
</dbReference>
<name>A0A7N0UWL2_KALFE</name>
<evidence type="ECO:0000259" key="4">
    <source>
        <dbReference type="PROSITE" id="PS51320"/>
    </source>
</evidence>
<keyword evidence="6" id="KW-1185">Reference proteome</keyword>
<accession>A0A7N0UWL2</accession>
<keyword evidence="2" id="KW-0539">Nucleus</keyword>
<evidence type="ECO:0000313" key="6">
    <source>
        <dbReference type="Proteomes" id="UP000594263"/>
    </source>
</evidence>
<proteinExistence type="inferred from homology"/>
<comment type="function">
    <text evidence="2">Repressor of jasmonate responses.</text>
</comment>
<dbReference type="AlphaFoldDB" id="A0A7N0UWL2"/>
<feature type="region of interest" description="Disordered" evidence="3">
    <location>
        <begin position="61"/>
        <end position="87"/>
    </location>
</feature>
<dbReference type="SMART" id="SM00979">
    <property type="entry name" value="TIFY"/>
    <property type="match status" value="1"/>
</dbReference>
<dbReference type="OMA" id="RKERMTC"/>
<reference evidence="5" key="1">
    <citation type="submission" date="2021-01" db="UniProtKB">
        <authorList>
            <consortium name="EnsemblPlants"/>
        </authorList>
    </citation>
    <scope>IDENTIFICATION</scope>
</reference>
<dbReference type="GO" id="GO:0009611">
    <property type="term" value="P:response to wounding"/>
    <property type="evidence" value="ECO:0007669"/>
    <property type="project" value="UniProtKB-UniRule"/>
</dbReference>
<protein>
    <recommendedName>
        <fullName evidence="2">Protein TIFY</fullName>
    </recommendedName>
    <alternativeName>
        <fullName evidence="2">Jasmonate ZIM domain-containing protein</fullName>
    </alternativeName>
</protein>
<evidence type="ECO:0000256" key="1">
    <source>
        <dbReference type="ARBA" id="ARBA00008614"/>
    </source>
</evidence>
<dbReference type="Pfam" id="PF09425">
    <property type="entry name" value="Jas_motif"/>
    <property type="match status" value="1"/>
</dbReference>
<dbReference type="Gramene" id="Kaladp0088s0039.1.v1.1">
    <property type="protein sequence ID" value="Kaladp0088s0039.1.v1.1"/>
    <property type="gene ID" value="Kaladp0088s0039.v1.1"/>
</dbReference>
<organism evidence="5 6">
    <name type="scientific">Kalanchoe fedtschenkoi</name>
    <name type="common">Lavender scallops</name>
    <name type="synonym">South American air plant</name>
    <dbReference type="NCBI Taxonomy" id="63787"/>
    <lineage>
        <taxon>Eukaryota</taxon>
        <taxon>Viridiplantae</taxon>
        <taxon>Streptophyta</taxon>
        <taxon>Embryophyta</taxon>
        <taxon>Tracheophyta</taxon>
        <taxon>Spermatophyta</taxon>
        <taxon>Magnoliopsida</taxon>
        <taxon>eudicotyledons</taxon>
        <taxon>Gunneridae</taxon>
        <taxon>Pentapetalae</taxon>
        <taxon>Saxifragales</taxon>
        <taxon>Crassulaceae</taxon>
        <taxon>Kalanchoe</taxon>
    </lineage>
</organism>
<feature type="domain" description="Tify" evidence="4">
    <location>
        <begin position="99"/>
        <end position="133"/>
    </location>
</feature>
<keyword evidence="2" id="KW-1184">Jasmonic acid signaling pathway</keyword>
<feature type="compositionally biased region" description="Basic and acidic residues" evidence="3">
    <location>
        <begin position="191"/>
        <end position="203"/>
    </location>
</feature>